<evidence type="ECO:0008006" key="6">
    <source>
        <dbReference type="Google" id="ProtNLM"/>
    </source>
</evidence>
<dbReference type="GeneID" id="18503382"/>
<feature type="region of interest" description="Disordered" evidence="1">
    <location>
        <begin position="137"/>
        <end position="167"/>
    </location>
</feature>
<proteinExistence type="predicted"/>
<name>V9VEH2_9CAUD</name>
<protein>
    <recommendedName>
        <fullName evidence="6">Metallopeptidase domain protein</fullName>
    </recommendedName>
</protein>
<feature type="domain" description="Putative metallopeptidase" evidence="3">
    <location>
        <begin position="7"/>
        <end position="243"/>
    </location>
</feature>
<evidence type="ECO:0000259" key="3">
    <source>
        <dbReference type="Pfam" id="PF13203"/>
    </source>
</evidence>
<organism evidence="4 5">
    <name type="scientific">Achromobacter phage JWAlpha</name>
    <dbReference type="NCBI Taxonomy" id="1416009"/>
    <lineage>
        <taxon>Viruses</taxon>
        <taxon>Duplodnaviria</taxon>
        <taxon>Heunggongvirae</taxon>
        <taxon>Uroviricota</taxon>
        <taxon>Caudoviricetes</taxon>
        <taxon>Schitoviridae</taxon>
        <taxon>Rothmandenesvirinae</taxon>
        <taxon>Jwalphavirus</taxon>
        <taxon>Jwalphavirus jwalpha</taxon>
    </lineage>
</organism>
<dbReference type="OrthoDB" id="3106at10239"/>
<reference evidence="4 5" key="1">
    <citation type="journal article" date="2014" name="Virol. J.">
        <title>First genome sequences of Achromobacter phages reveal new members of the N4 family.</title>
        <authorList>
            <person name="Wittmann J."/>
            <person name="Dreiseikelmann B."/>
            <person name="Rohde M."/>
            <person name="Meier-Kolthoff J.P."/>
            <person name="Bunk B."/>
            <person name="Rohde C."/>
        </authorList>
    </citation>
    <scope>NUCLEOTIDE SEQUENCE [LARGE SCALE GENOMIC DNA]</scope>
    <source>
        <strain evidence="4">JWAlpha</strain>
    </source>
</reference>
<dbReference type="PANTHER" id="PTHR38730">
    <property type="entry name" value="SLL7028 PROTEIN"/>
    <property type="match status" value="1"/>
</dbReference>
<dbReference type="InterPro" id="IPR025154">
    <property type="entry name" value="Put_metallopeptidase_dom"/>
</dbReference>
<evidence type="ECO:0000313" key="5">
    <source>
        <dbReference type="Proteomes" id="UP000018885"/>
    </source>
</evidence>
<evidence type="ECO:0000256" key="1">
    <source>
        <dbReference type="SAM" id="MobiDB-lite"/>
    </source>
</evidence>
<dbReference type="Proteomes" id="UP000018885">
    <property type="component" value="Segment"/>
</dbReference>
<accession>V9VEH2</accession>
<dbReference type="KEGG" id="vg:18503382"/>
<keyword evidence="5" id="KW-1185">Reference proteome</keyword>
<feature type="domain" description="VWA-like" evidence="2">
    <location>
        <begin position="255"/>
        <end position="379"/>
    </location>
</feature>
<dbReference type="PANTHER" id="PTHR38730:SF1">
    <property type="entry name" value="SLL7028 PROTEIN"/>
    <property type="match status" value="1"/>
</dbReference>
<evidence type="ECO:0000313" key="4">
    <source>
        <dbReference type="EMBL" id="AHC93989.1"/>
    </source>
</evidence>
<dbReference type="InterPro" id="IPR018698">
    <property type="entry name" value="VWA-like_dom"/>
</dbReference>
<evidence type="ECO:0000259" key="2">
    <source>
        <dbReference type="Pfam" id="PF09967"/>
    </source>
</evidence>
<dbReference type="RefSeq" id="YP_009004737.1">
    <property type="nucleotide sequence ID" value="NC_023556.1"/>
</dbReference>
<dbReference type="Pfam" id="PF09967">
    <property type="entry name" value="DUF2201"/>
    <property type="match status" value="1"/>
</dbReference>
<gene>
    <name evidence="4" type="ORF">JJJB_0036</name>
</gene>
<sequence length="386" mass="44111">MSVDLTRELDRAKAKAFLDSNSAFLGPILVGLRFAWDKTVETACTDGIDLKWNPDWFISLQPPARVTVLMHEIWHVARLHLIRRNGRDPLWWNYACDIWINNQLERDKFSFKGIENCWKDQQYHGKTEEEIYAAIYDPQSPPPPPASGSFGEDGGAGDMQESPGGVTDAQREEILSTVTQAMHQAGISGNPGSMPGDTERLITQFLKPVVPWQSLLQRFFNDMQDEDYSWSRPNRRFDDIYLPHRYLDDGKLEHLAYYLDVSGSITQQDLLRFNSEVKHVWDHYQPQKMSLIQFDTRISHVEEIEEGHRLDEVKIKGGGGTCLKPVREHIIKNRPTAAIIFSDMEVAPMEKLPFDIPVIWVVLGGRSYHKPSFGEVIIIPQGSVPL</sequence>
<dbReference type="Pfam" id="PF13203">
    <property type="entry name" value="DUF2201_N"/>
    <property type="match status" value="1"/>
</dbReference>
<dbReference type="EMBL" id="KF787095">
    <property type="protein sequence ID" value="AHC93989.1"/>
    <property type="molecule type" value="Genomic_DNA"/>
</dbReference>